<dbReference type="GO" id="GO:0005886">
    <property type="term" value="C:plasma membrane"/>
    <property type="evidence" value="ECO:0007669"/>
    <property type="project" value="UniProtKB-SubCell"/>
</dbReference>
<keyword evidence="4 8" id="KW-0406">Ion transport</keyword>
<gene>
    <name evidence="8" type="primary">atpH</name>
    <name evidence="9" type="ORF">EDC44_102100</name>
</gene>
<comment type="subcellular location">
    <subcellularLocation>
        <location evidence="8">Cell membrane</location>
        <topology evidence="8">Peripheral membrane protein</topology>
    </subcellularLocation>
    <subcellularLocation>
        <location evidence="1">Membrane</location>
    </subcellularLocation>
</comment>
<name>A0A4R2T724_9PAST</name>
<evidence type="ECO:0000256" key="6">
    <source>
        <dbReference type="ARBA" id="ARBA00023196"/>
    </source>
</evidence>
<evidence type="ECO:0000256" key="8">
    <source>
        <dbReference type="HAMAP-Rule" id="MF_01416"/>
    </source>
</evidence>
<comment type="function">
    <text evidence="8">This protein is part of the stalk that links CF(0) to CF(1). It either transmits conformational changes from CF(0) to CF(1) or is implicated in proton conduction.</text>
</comment>
<dbReference type="InterPro" id="IPR020781">
    <property type="entry name" value="ATPase_OSCP/d_CS"/>
</dbReference>
<protein>
    <recommendedName>
        <fullName evidence="8">ATP synthase subunit delta</fullName>
    </recommendedName>
    <alternativeName>
        <fullName evidence="8">ATP synthase F(1) sector subunit delta</fullName>
    </alternativeName>
    <alternativeName>
        <fullName evidence="8">F-type ATPase subunit delta</fullName>
        <shortName evidence="8">F-ATPase subunit delta</shortName>
    </alternativeName>
</protein>
<evidence type="ECO:0000256" key="4">
    <source>
        <dbReference type="ARBA" id="ARBA00023065"/>
    </source>
</evidence>
<keyword evidence="8" id="KW-1003">Cell membrane</keyword>
<dbReference type="Proteomes" id="UP000295763">
    <property type="component" value="Unassembled WGS sequence"/>
</dbReference>
<dbReference type="InterPro" id="IPR026015">
    <property type="entry name" value="ATP_synth_OSCP/delta_N_sf"/>
</dbReference>
<evidence type="ECO:0000256" key="7">
    <source>
        <dbReference type="ARBA" id="ARBA00023310"/>
    </source>
</evidence>
<evidence type="ECO:0000256" key="1">
    <source>
        <dbReference type="ARBA" id="ARBA00004370"/>
    </source>
</evidence>
<dbReference type="RefSeq" id="WP_131974724.1">
    <property type="nucleotide sequence ID" value="NZ_SLYB01000002.1"/>
</dbReference>
<dbReference type="Pfam" id="PF00213">
    <property type="entry name" value="OSCP"/>
    <property type="match status" value="1"/>
</dbReference>
<dbReference type="InterPro" id="IPR000711">
    <property type="entry name" value="ATPase_OSCP/dsu"/>
</dbReference>
<comment type="function">
    <text evidence="8">F(1)F(0) ATP synthase produces ATP from ADP in the presence of a proton or sodium gradient. F-type ATPases consist of two structural domains, F(1) containing the extramembraneous catalytic core and F(0) containing the membrane proton channel, linked together by a central stalk and a peripheral stalk. During catalysis, ATP synthesis in the catalytic domain of F(1) is coupled via a rotary mechanism of the central stalk subunits to proton translocation.</text>
</comment>
<dbReference type="EMBL" id="SLYB01000002">
    <property type="protein sequence ID" value="TCP97296.1"/>
    <property type="molecule type" value="Genomic_DNA"/>
</dbReference>
<keyword evidence="2 8" id="KW-0813">Transport</keyword>
<comment type="similarity">
    <text evidence="8">Belongs to the ATPase delta chain family.</text>
</comment>
<reference evidence="9 10" key="1">
    <citation type="submission" date="2019-03" db="EMBL/GenBank/DDBJ databases">
        <title>Genomic Encyclopedia of Type Strains, Phase IV (KMG-IV): sequencing the most valuable type-strain genomes for metagenomic binning, comparative biology and taxonomic classification.</title>
        <authorList>
            <person name="Goeker M."/>
        </authorList>
    </citation>
    <scope>NUCLEOTIDE SEQUENCE [LARGE SCALE GENOMIC DNA]</scope>
    <source>
        <strain evidence="9 10">DSM 28404</strain>
    </source>
</reference>
<keyword evidence="7 8" id="KW-0066">ATP synthesis</keyword>
<dbReference type="NCBIfam" id="TIGR01145">
    <property type="entry name" value="ATP_synt_delta"/>
    <property type="match status" value="1"/>
</dbReference>
<dbReference type="NCBIfam" id="NF004404">
    <property type="entry name" value="PRK05758.2-5"/>
    <property type="match status" value="1"/>
</dbReference>
<dbReference type="PANTHER" id="PTHR11910">
    <property type="entry name" value="ATP SYNTHASE DELTA CHAIN"/>
    <property type="match status" value="1"/>
</dbReference>
<dbReference type="NCBIfam" id="NF004402">
    <property type="entry name" value="PRK05758.2-2"/>
    <property type="match status" value="1"/>
</dbReference>
<dbReference type="GO" id="GO:0045259">
    <property type="term" value="C:proton-transporting ATP synthase complex"/>
    <property type="evidence" value="ECO:0007669"/>
    <property type="project" value="UniProtKB-KW"/>
</dbReference>
<evidence type="ECO:0000313" key="10">
    <source>
        <dbReference type="Proteomes" id="UP000295763"/>
    </source>
</evidence>
<evidence type="ECO:0000256" key="5">
    <source>
        <dbReference type="ARBA" id="ARBA00023136"/>
    </source>
</evidence>
<keyword evidence="6 8" id="KW-0139">CF(1)</keyword>
<accession>A0A4R2T724</accession>
<evidence type="ECO:0000313" key="9">
    <source>
        <dbReference type="EMBL" id="TCP97296.1"/>
    </source>
</evidence>
<evidence type="ECO:0000256" key="3">
    <source>
        <dbReference type="ARBA" id="ARBA00022781"/>
    </source>
</evidence>
<keyword evidence="10" id="KW-1185">Reference proteome</keyword>
<dbReference type="GO" id="GO:0046933">
    <property type="term" value="F:proton-transporting ATP synthase activity, rotational mechanism"/>
    <property type="evidence" value="ECO:0007669"/>
    <property type="project" value="UniProtKB-UniRule"/>
</dbReference>
<proteinExistence type="inferred from homology"/>
<dbReference type="AlphaFoldDB" id="A0A4R2T724"/>
<dbReference type="PROSITE" id="PS00389">
    <property type="entry name" value="ATPASE_DELTA"/>
    <property type="match status" value="1"/>
</dbReference>
<keyword evidence="3 8" id="KW-0375">Hydrogen ion transport</keyword>
<dbReference type="SUPFAM" id="SSF47928">
    <property type="entry name" value="N-terminal domain of the delta subunit of the F1F0-ATP synthase"/>
    <property type="match status" value="1"/>
</dbReference>
<keyword evidence="5 8" id="KW-0472">Membrane</keyword>
<comment type="caution">
    <text evidence="9">The sequence shown here is derived from an EMBL/GenBank/DDBJ whole genome shotgun (WGS) entry which is preliminary data.</text>
</comment>
<dbReference type="Gene3D" id="1.10.520.20">
    <property type="entry name" value="N-terminal domain of the delta subunit of the F1F0-ATP synthase"/>
    <property type="match status" value="1"/>
</dbReference>
<evidence type="ECO:0000256" key="2">
    <source>
        <dbReference type="ARBA" id="ARBA00022448"/>
    </source>
</evidence>
<dbReference type="PRINTS" id="PR00125">
    <property type="entry name" value="ATPASEDELTA"/>
</dbReference>
<organism evidence="9 10">
    <name type="scientific">Cricetibacter osteomyelitidis</name>
    <dbReference type="NCBI Taxonomy" id="1521931"/>
    <lineage>
        <taxon>Bacteria</taxon>
        <taxon>Pseudomonadati</taxon>
        <taxon>Pseudomonadota</taxon>
        <taxon>Gammaproteobacteria</taxon>
        <taxon>Pasteurellales</taxon>
        <taxon>Pasteurellaceae</taxon>
        <taxon>Cricetibacter</taxon>
    </lineage>
</organism>
<sequence>MSELTTIARPYAKAAFDFAVENKSIDQWQNMLDFATQVVENKTIQQFLRGDSSVHKTADTVIAICGDKLNEQGRNFIKLMAENQRLTALPAVFQQFLSYVAEHQATADVDVISAQPLSDVQIKKIQQAMERKLDKKVKLHCTVDSTLIAGVIIRAGDMVIDGSSRGQLTRLANELQL</sequence>
<dbReference type="OrthoDB" id="9816221at2"/>
<dbReference type="HAMAP" id="MF_01416">
    <property type="entry name" value="ATP_synth_delta_bact"/>
    <property type="match status" value="1"/>
</dbReference>